<gene>
    <name evidence="1" type="ORF">BJX67DRAFT_361755</name>
</gene>
<keyword evidence="2" id="KW-1185">Reference proteome</keyword>
<organism evidence="1 2">
    <name type="scientific">Aspergillus lucknowensis</name>
    <dbReference type="NCBI Taxonomy" id="176173"/>
    <lineage>
        <taxon>Eukaryota</taxon>
        <taxon>Fungi</taxon>
        <taxon>Dikarya</taxon>
        <taxon>Ascomycota</taxon>
        <taxon>Pezizomycotina</taxon>
        <taxon>Eurotiomycetes</taxon>
        <taxon>Eurotiomycetidae</taxon>
        <taxon>Eurotiales</taxon>
        <taxon>Aspergillaceae</taxon>
        <taxon>Aspergillus</taxon>
        <taxon>Aspergillus subgen. Nidulantes</taxon>
    </lineage>
</organism>
<dbReference type="Proteomes" id="UP001610432">
    <property type="component" value="Unassembled WGS sequence"/>
</dbReference>
<reference evidence="1 2" key="1">
    <citation type="submission" date="2024-07" db="EMBL/GenBank/DDBJ databases">
        <title>Section-level genome sequencing and comparative genomics of Aspergillus sections Usti and Cavernicolus.</title>
        <authorList>
            <consortium name="Lawrence Berkeley National Laboratory"/>
            <person name="Nybo J.L."/>
            <person name="Vesth T.C."/>
            <person name="Theobald S."/>
            <person name="Frisvad J.C."/>
            <person name="Larsen T.O."/>
            <person name="Kjaerboelling I."/>
            <person name="Rothschild-Mancinelli K."/>
            <person name="Lyhne E.K."/>
            <person name="Kogle M.E."/>
            <person name="Barry K."/>
            <person name="Clum A."/>
            <person name="Na H."/>
            <person name="Ledsgaard L."/>
            <person name="Lin J."/>
            <person name="Lipzen A."/>
            <person name="Kuo A."/>
            <person name="Riley R."/>
            <person name="Mondo S."/>
            <person name="Labutti K."/>
            <person name="Haridas S."/>
            <person name="Pangalinan J."/>
            <person name="Salamov A.A."/>
            <person name="Simmons B.A."/>
            <person name="Magnuson J.K."/>
            <person name="Chen J."/>
            <person name="Drula E."/>
            <person name="Henrissat B."/>
            <person name="Wiebenga A."/>
            <person name="Lubbers R.J."/>
            <person name="Gomes A.C."/>
            <person name="Macurrencykelacurrency M.R."/>
            <person name="Stajich J."/>
            <person name="Grigoriev I.V."/>
            <person name="Mortensen U.H."/>
            <person name="De Vries R.P."/>
            <person name="Baker S.E."/>
            <person name="Andersen M.R."/>
        </authorList>
    </citation>
    <scope>NUCLEOTIDE SEQUENCE [LARGE SCALE GENOMIC DNA]</scope>
    <source>
        <strain evidence="1 2">CBS 449.75</strain>
    </source>
</reference>
<protein>
    <submittedName>
        <fullName evidence="1">Uncharacterized protein</fullName>
    </submittedName>
</protein>
<comment type="caution">
    <text evidence="1">The sequence shown here is derived from an EMBL/GenBank/DDBJ whole genome shotgun (WGS) entry which is preliminary data.</text>
</comment>
<evidence type="ECO:0000313" key="1">
    <source>
        <dbReference type="EMBL" id="KAL2864136.1"/>
    </source>
</evidence>
<accession>A0ABR4LI12</accession>
<dbReference type="EMBL" id="JBFXLQ010000043">
    <property type="protein sequence ID" value="KAL2864136.1"/>
    <property type="molecule type" value="Genomic_DNA"/>
</dbReference>
<sequence length="62" mass="7102">MAPRLSSLQLEIARDTIIPLTNAEIARVAQTQWDHPGPQESHICSNMAKVCRRRYIYHRSGN</sequence>
<evidence type="ECO:0000313" key="2">
    <source>
        <dbReference type="Proteomes" id="UP001610432"/>
    </source>
</evidence>
<name>A0ABR4LI12_9EURO</name>
<dbReference type="RefSeq" id="XP_070883115.1">
    <property type="nucleotide sequence ID" value="XM_071029917.1"/>
</dbReference>
<proteinExistence type="predicted"/>
<dbReference type="GeneID" id="98144989"/>